<dbReference type="AlphaFoldDB" id="A0A2R3QCT6"/>
<protein>
    <submittedName>
        <fullName evidence="3">Alpha/beta hydrolase</fullName>
    </submittedName>
</protein>
<reference evidence="3 4" key="1">
    <citation type="submission" date="2018-03" db="EMBL/GenBank/DDBJ databases">
        <title>Genome sequencing of Melaminivora sp.</title>
        <authorList>
            <person name="Kim S.-J."/>
            <person name="Heo J."/>
            <person name="Ahn J.-H."/>
            <person name="Kwon S.-W."/>
        </authorList>
    </citation>
    <scope>NUCLEOTIDE SEQUENCE [LARGE SCALE GENOMIC DNA]</scope>
    <source>
        <strain evidence="3 4">SC2-9</strain>
    </source>
</reference>
<organism evidence="3 4">
    <name type="scientific">Melaminivora suipulveris</name>
    <dbReference type="NCBI Taxonomy" id="2109913"/>
    <lineage>
        <taxon>Bacteria</taxon>
        <taxon>Pseudomonadati</taxon>
        <taxon>Pseudomonadota</taxon>
        <taxon>Betaproteobacteria</taxon>
        <taxon>Burkholderiales</taxon>
        <taxon>Comamonadaceae</taxon>
        <taxon>Melaminivora</taxon>
    </lineage>
</organism>
<keyword evidence="4" id="KW-1185">Reference proteome</keyword>
<dbReference type="InterPro" id="IPR029058">
    <property type="entry name" value="AB_hydrolase_fold"/>
</dbReference>
<dbReference type="SUPFAM" id="SSF53474">
    <property type="entry name" value="alpha/beta-Hydrolases"/>
    <property type="match status" value="1"/>
</dbReference>
<evidence type="ECO:0000256" key="1">
    <source>
        <dbReference type="ARBA" id="ARBA00022801"/>
    </source>
</evidence>
<dbReference type="PRINTS" id="PR00111">
    <property type="entry name" value="ABHYDROLASE"/>
</dbReference>
<proteinExistence type="predicted"/>
<name>A0A2R3QCT6_9BURK</name>
<evidence type="ECO:0000313" key="3">
    <source>
        <dbReference type="EMBL" id="AVO49504.1"/>
    </source>
</evidence>
<dbReference type="RefSeq" id="WP_106683936.1">
    <property type="nucleotide sequence ID" value="NZ_CP027667.1"/>
</dbReference>
<dbReference type="KEGG" id="mela:C6568_09670"/>
<dbReference type="GO" id="GO:0016787">
    <property type="term" value="F:hydrolase activity"/>
    <property type="evidence" value="ECO:0007669"/>
    <property type="project" value="UniProtKB-KW"/>
</dbReference>
<dbReference type="EMBL" id="CP027667">
    <property type="protein sequence ID" value="AVO49504.1"/>
    <property type="molecule type" value="Genomic_DNA"/>
</dbReference>
<dbReference type="InterPro" id="IPR050266">
    <property type="entry name" value="AB_hydrolase_sf"/>
</dbReference>
<dbReference type="Pfam" id="PF00561">
    <property type="entry name" value="Abhydrolase_1"/>
    <property type="match status" value="1"/>
</dbReference>
<dbReference type="OrthoDB" id="3663240at2"/>
<evidence type="ECO:0000259" key="2">
    <source>
        <dbReference type="Pfam" id="PF00561"/>
    </source>
</evidence>
<accession>A0A2R3QCT6</accession>
<dbReference type="PANTHER" id="PTHR43798">
    <property type="entry name" value="MONOACYLGLYCEROL LIPASE"/>
    <property type="match status" value="1"/>
</dbReference>
<sequence length="264" mass="28474">MPHAQVNGQRLHYEDTGGDGPAILFSHGLLMDSSMFAPQVQALANLGWRCISWDERAHGRSATGECAPFSYYDSADDAVALLAHLGVQRAVFAGMSQGGYLSLRAALRHPEAVRALVLIDTQALPEEEHKMAGHQMVVQEWLQNGLSDERAVGIEHIILGQGWEGAPAWRAKWQRIQPGDLLAAFTTLATRDDISGEIARITVPALVIHGDADQAIDIERARSMAGALPGARMVVVPGAGHAPNLTHPQPVNAALLDFLRQLPD</sequence>
<dbReference type="Gene3D" id="3.40.50.1820">
    <property type="entry name" value="alpha/beta hydrolase"/>
    <property type="match status" value="1"/>
</dbReference>
<dbReference type="Proteomes" id="UP000237925">
    <property type="component" value="Chromosome"/>
</dbReference>
<feature type="domain" description="AB hydrolase-1" evidence="2">
    <location>
        <begin position="21"/>
        <end position="248"/>
    </location>
</feature>
<dbReference type="InterPro" id="IPR000073">
    <property type="entry name" value="AB_hydrolase_1"/>
</dbReference>
<dbReference type="GO" id="GO:0016020">
    <property type="term" value="C:membrane"/>
    <property type="evidence" value="ECO:0007669"/>
    <property type="project" value="TreeGrafter"/>
</dbReference>
<evidence type="ECO:0000313" key="4">
    <source>
        <dbReference type="Proteomes" id="UP000237925"/>
    </source>
</evidence>
<dbReference type="PANTHER" id="PTHR43798:SF31">
    <property type="entry name" value="AB HYDROLASE SUPERFAMILY PROTEIN YCLE"/>
    <property type="match status" value="1"/>
</dbReference>
<keyword evidence="1 3" id="KW-0378">Hydrolase</keyword>
<gene>
    <name evidence="3" type="ORF">C6568_09670</name>
</gene>